<proteinExistence type="predicted"/>
<reference evidence="1" key="1">
    <citation type="journal article" date="2018" name="Genome Biol.">
        <title>SKESA: strategic k-mer extension for scrupulous assemblies.</title>
        <authorList>
            <person name="Souvorov A."/>
            <person name="Agarwala R."/>
            <person name="Lipman D.J."/>
        </authorList>
    </citation>
    <scope>NUCLEOTIDE SEQUENCE</scope>
    <source>
        <strain evidence="1">M155</strain>
    </source>
</reference>
<sequence>MYLMQTNPGNRDKNDLYNDSLIKQVNMRLTQMQESLQARLSRPQAEGKVATESVIGEDFYKKSLKMEKGQRTGPQ</sequence>
<evidence type="ECO:0000313" key="1">
    <source>
        <dbReference type="EMBL" id="HAC6302950.1"/>
    </source>
</evidence>
<dbReference type="EMBL" id="DAAMEN010000003">
    <property type="protein sequence ID" value="HAC6302950.1"/>
    <property type="molecule type" value="Genomic_DNA"/>
</dbReference>
<reference evidence="1" key="2">
    <citation type="submission" date="2018-07" db="EMBL/GenBank/DDBJ databases">
        <authorList>
            <consortium name="NCBI Pathogen Detection Project"/>
        </authorList>
    </citation>
    <scope>NUCLEOTIDE SEQUENCE</scope>
    <source>
        <strain evidence="1">M155</strain>
    </source>
</reference>
<name>A0A701JQ29_SALTM</name>
<protein>
    <submittedName>
        <fullName evidence="1">Uncharacterized protein</fullName>
    </submittedName>
</protein>
<comment type="caution">
    <text evidence="1">The sequence shown here is derived from an EMBL/GenBank/DDBJ whole genome shotgun (WGS) entry which is preliminary data.</text>
</comment>
<dbReference type="AlphaFoldDB" id="A0A701JQ29"/>
<gene>
    <name evidence="1" type="ORF">G0A96_06180</name>
</gene>
<accession>A0A701JQ29</accession>
<organism evidence="1">
    <name type="scientific">Salmonella typhimurium</name>
    <dbReference type="NCBI Taxonomy" id="90371"/>
    <lineage>
        <taxon>Bacteria</taxon>
        <taxon>Pseudomonadati</taxon>
        <taxon>Pseudomonadota</taxon>
        <taxon>Gammaproteobacteria</taxon>
        <taxon>Enterobacterales</taxon>
        <taxon>Enterobacteriaceae</taxon>
        <taxon>Salmonella</taxon>
    </lineage>
</organism>